<feature type="compositionally biased region" description="Basic and acidic residues" evidence="1">
    <location>
        <begin position="24"/>
        <end position="58"/>
    </location>
</feature>
<feature type="non-terminal residue" evidence="2">
    <location>
        <position position="551"/>
    </location>
</feature>
<evidence type="ECO:0000313" key="2">
    <source>
        <dbReference type="EMBL" id="KAK4110774.1"/>
    </source>
</evidence>
<feature type="compositionally biased region" description="Basic and acidic residues" evidence="1">
    <location>
        <begin position="65"/>
        <end position="100"/>
    </location>
</feature>
<dbReference type="AlphaFoldDB" id="A0AAN6TAY3"/>
<feature type="compositionally biased region" description="Acidic residues" evidence="1">
    <location>
        <begin position="527"/>
        <end position="551"/>
    </location>
</feature>
<evidence type="ECO:0000256" key="1">
    <source>
        <dbReference type="SAM" id="MobiDB-lite"/>
    </source>
</evidence>
<comment type="caution">
    <text evidence="2">The sequence shown here is derived from an EMBL/GenBank/DDBJ whole genome shotgun (WGS) entry which is preliminary data.</text>
</comment>
<dbReference type="GeneID" id="89936839"/>
<reference evidence="2" key="1">
    <citation type="journal article" date="2023" name="Mol. Phylogenet. Evol.">
        <title>Genome-scale phylogeny and comparative genomics of the fungal order Sordariales.</title>
        <authorList>
            <person name="Hensen N."/>
            <person name="Bonometti L."/>
            <person name="Westerberg I."/>
            <person name="Brannstrom I.O."/>
            <person name="Guillou S."/>
            <person name="Cros-Aarteil S."/>
            <person name="Calhoun S."/>
            <person name="Haridas S."/>
            <person name="Kuo A."/>
            <person name="Mondo S."/>
            <person name="Pangilinan J."/>
            <person name="Riley R."/>
            <person name="LaButti K."/>
            <person name="Andreopoulos B."/>
            <person name="Lipzen A."/>
            <person name="Chen C."/>
            <person name="Yan M."/>
            <person name="Daum C."/>
            <person name="Ng V."/>
            <person name="Clum A."/>
            <person name="Steindorff A."/>
            <person name="Ohm R.A."/>
            <person name="Martin F."/>
            <person name="Silar P."/>
            <person name="Natvig D.O."/>
            <person name="Lalanne C."/>
            <person name="Gautier V."/>
            <person name="Ament-Velasquez S.L."/>
            <person name="Kruys A."/>
            <person name="Hutchinson M.I."/>
            <person name="Powell A.J."/>
            <person name="Barry K."/>
            <person name="Miller A.N."/>
            <person name="Grigoriev I.V."/>
            <person name="Debuchy R."/>
            <person name="Gladieux P."/>
            <person name="Hiltunen Thoren M."/>
            <person name="Johannesson H."/>
        </authorList>
    </citation>
    <scope>NUCLEOTIDE SEQUENCE</scope>
    <source>
        <strain evidence="2">CBS 508.74</strain>
    </source>
</reference>
<proteinExistence type="predicted"/>
<protein>
    <recommendedName>
        <fullName evidence="4">F-box domain-containing protein</fullName>
    </recommendedName>
</protein>
<name>A0AAN6TAY3_9PEZI</name>
<feature type="region of interest" description="Disordered" evidence="1">
    <location>
        <begin position="24"/>
        <end position="102"/>
    </location>
</feature>
<accession>A0AAN6TAY3</accession>
<evidence type="ECO:0008006" key="4">
    <source>
        <dbReference type="Google" id="ProtNLM"/>
    </source>
</evidence>
<evidence type="ECO:0000313" key="3">
    <source>
        <dbReference type="Proteomes" id="UP001302812"/>
    </source>
</evidence>
<sequence length="551" mass="63075">MAAPQENNDGPASWSREAWERVARDREARERATEEEIEEVGIRPDAERIVCHMNEDISNRPSKRARIDDSTARRVYQDSHGNGPDHDRQDNHNQTRKSDENFDEDAFEKQWQALLKEKKLQNTDPKLLQEFRNIARQRAGLIARGIAAYDAAHPPPAPPRRRFDLIGSLSSCNELIVEVCKHVKPRDILRLYSISKDFHIAVNKDMRSSVLAWAKFMAPSSTRIYSCPIYYSWFVEDPTGRPPTQEDWLLYVPRPGQARGPPIPLVSLVPSNVRIVPGLKWLQMVVAREIRVRDILATLARMGHRTPEGAHLTLKKLWVIMDAATSSARMRLINNPDFFTDEDLYIAQLFMVKLVLAFNDPIFGPQSTCLMRLMLGQRSLSPLWALLRGKKYRSEGEIEKLKLRYDVGPEDVMERQNLQLHGLQPHELGTGHLEGWGRGGAHLLRPDELVPAEAARRQLHLDSCIHEMIIYGHVDLSTGNSLVPSVEEMYMSDDEELPRHLRDWTPLRFEPINGGCGNVDQLNQEWDKDDDDDAEGEEADDEEEEDVDESE</sequence>
<reference evidence="2" key="2">
    <citation type="submission" date="2023-05" db="EMBL/GenBank/DDBJ databases">
        <authorList>
            <consortium name="Lawrence Berkeley National Laboratory"/>
            <person name="Steindorff A."/>
            <person name="Hensen N."/>
            <person name="Bonometti L."/>
            <person name="Westerberg I."/>
            <person name="Brannstrom I.O."/>
            <person name="Guillou S."/>
            <person name="Cros-Aarteil S."/>
            <person name="Calhoun S."/>
            <person name="Haridas S."/>
            <person name="Kuo A."/>
            <person name="Mondo S."/>
            <person name="Pangilinan J."/>
            <person name="Riley R."/>
            <person name="Labutti K."/>
            <person name="Andreopoulos B."/>
            <person name="Lipzen A."/>
            <person name="Chen C."/>
            <person name="Yanf M."/>
            <person name="Daum C."/>
            <person name="Ng V."/>
            <person name="Clum A."/>
            <person name="Ohm R."/>
            <person name="Martin F."/>
            <person name="Silar P."/>
            <person name="Natvig D."/>
            <person name="Lalanne C."/>
            <person name="Gautier V."/>
            <person name="Ament-Velasquez S.L."/>
            <person name="Kruys A."/>
            <person name="Hutchinson M.I."/>
            <person name="Powell A.J."/>
            <person name="Barry K."/>
            <person name="Miller A.N."/>
            <person name="Grigoriev I.V."/>
            <person name="Debuchy R."/>
            <person name="Gladieux P."/>
            <person name="Thoren M.H."/>
            <person name="Johannesson H."/>
        </authorList>
    </citation>
    <scope>NUCLEOTIDE SEQUENCE</scope>
    <source>
        <strain evidence="2">CBS 508.74</strain>
    </source>
</reference>
<dbReference type="RefSeq" id="XP_064668344.1">
    <property type="nucleotide sequence ID" value="XM_064812714.1"/>
</dbReference>
<dbReference type="Proteomes" id="UP001302812">
    <property type="component" value="Unassembled WGS sequence"/>
</dbReference>
<gene>
    <name evidence="2" type="ORF">N656DRAFT_735506</name>
</gene>
<dbReference type="EMBL" id="MU853349">
    <property type="protein sequence ID" value="KAK4110774.1"/>
    <property type="molecule type" value="Genomic_DNA"/>
</dbReference>
<keyword evidence="3" id="KW-1185">Reference proteome</keyword>
<organism evidence="2 3">
    <name type="scientific">Canariomyces notabilis</name>
    <dbReference type="NCBI Taxonomy" id="2074819"/>
    <lineage>
        <taxon>Eukaryota</taxon>
        <taxon>Fungi</taxon>
        <taxon>Dikarya</taxon>
        <taxon>Ascomycota</taxon>
        <taxon>Pezizomycotina</taxon>
        <taxon>Sordariomycetes</taxon>
        <taxon>Sordariomycetidae</taxon>
        <taxon>Sordariales</taxon>
        <taxon>Chaetomiaceae</taxon>
        <taxon>Canariomyces</taxon>
    </lineage>
</organism>
<feature type="region of interest" description="Disordered" evidence="1">
    <location>
        <begin position="513"/>
        <end position="551"/>
    </location>
</feature>